<proteinExistence type="inferred from homology"/>
<dbReference type="InterPro" id="IPR008979">
    <property type="entry name" value="Galactose-bd-like_sf"/>
</dbReference>
<organism evidence="9 10">
    <name type="scientific">Microbacterium testaceum</name>
    <name type="common">Aureobacterium testaceum</name>
    <name type="synonym">Brevibacterium testaceum</name>
    <dbReference type="NCBI Taxonomy" id="2033"/>
    <lineage>
        <taxon>Bacteria</taxon>
        <taxon>Bacillati</taxon>
        <taxon>Actinomycetota</taxon>
        <taxon>Actinomycetes</taxon>
        <taxon>Micrococcales</taxon>
        <taxon>Microbacteriaceae</taxon>
        <taxon>Microbacterium</taxon>
    </lineage>
</organism>
<dbReference type="InterPro" id="IPR032311">
    <property type="entry name" value="DUF4982"/>
</dbReference>
<dbReference type="Pfam" id="PF00703">
    <property type="entry name" value="Glyco_hydro_2"/>
    <property type="match status" value="1"/>
</dbReference>
<evidence type="ECO:0000259" key="5">
    <source>
        <dbReference type="Pfam" id="PF02836"/>
    </source>
</evidence>
<dbReference type="InterPro" id="IPR006103">
    <property type="entry name" value="Glyco_hydro_2_cat"/>
</dbReference>
<feature type="domain" description="DUF4982" evidence="7">
    <location>
        <begin position="631"/>
        <end position="689"/>
    </location>
</feature>
<dbReference type="PRINTS" id="PR00132">
    <property type="entry name" value="GLHYDRLASE2"/>
</dbReference>
<dbReference type="InterPro" id="IPR006102">
    <property type="entry name" value="Ig-like_GH2"/>
</dbReference>
<gene>
    <name evidence="9" type="ORF">NS220_10520</name>
</gene>
<dbReference type="Proteomes" id="UP000075025">
    <property type="component" value="Unassembled WGS sequence"/>
</dbReference>
<feature type="domain" description="Glycoside hydrolase family 2" evidence="8">
    <location>
        <begin position="704"/>
        <end position="801"/>
    </location>
</feature>
<comment type="caution">
    <text evidence="9">The sequence shown here is derived from an EMBL/GenBank/DDBJ whole genome shotgun (WGS) entry which is preliminary data.</text>
</comment>
<dbReference type="OrthoDB" id="9762066at2"/>
<accession>A0A147EWD7</accession>
<evidence type="ECO:0000259" key="6">
    <source>
        <dbReference type="Pfam" id="PF02837"/>
    </source>
</evidence>
<evidence type="ECO:0000256" key="1">
    <source>
        <dbReference type="ARBA" id="ARBA00007401"/>
    </source>
</evidence>
<evidence type="ECO:0000259" key="7">
    <source>
        <dbReference type="Pfam" id="PF16355"/>
    </source>
</evidence>
<reference evidence="9 10" key="1">
    <citation type="journal article" date="2016" name="Front. Microbiol.">
        <title>Genomic Resource of Rice Seed Associated Bacteria.</title>
        <authorList>
            <person name="Midha S."/>
            <person name="Bansal K."/>
            <person name="Sharma S."/>
            <person name="Kumar N."/>
            <person name="Patil P.P."/>
            <person name="Chaudhry V."/>
            <person name="Patil P.B."/>
        </authorList>
    </citation>
    <scope>NUCLEOTIDE SEQUENCE [LARGE SCALE GENOMIC DNA]</scope>
    <source>
        <strain evidence="9 10">NS220</strain>
    </source>
</reference>
<dbReference type="InterPro" id="IPR036156">
    <property type="entry name" value="Beta-gal/glucu_dom_sf"/>
</dbReference>
<dbReference type="InterPro" id="IPR006101">
    <property type="entry name" value="Glyco_hydro_2"/>
</dbReference>
<dbReference type="Pfam" id="PF02836">
    <property type="entry name" value="Glyco_hydro_2_C"/>
    <property type="match status" value="1"/>
</dbReference>
<feature type="domain" description="Glycoside hydrolase family 2 immunoglobulin-like beta-sandwich" evidence="4">
    <location>
        <begin position="159"/>
        <end position="266"/>
    </location>
</feature>
<evidence type="ECO:0000313" key="9">
    <source>
        <dbReference type="EMBL" id="KTR93986.1"/>
    </source>
</evidence>
<dbReference type="InterPro" id="IPR017853">
    <property type="entry name" value="GH"/>
</dbReference>
<dbReference type="InterPro" id="IPR040605">
    <property type="entry name" value="Glyco_hydro2_dom5"/>
</dbReference>
<dbReference type="AlphaFoldDB" id="A0A147EWD7"/>
<protein>
    <submittedName>
        <fullName evidence="9">Glycoside hydrolase</fullName>
    </submittedName>
</protein>
<dbReference type="PATRIC" id="fig|2033.6.peg.3243"/>
<dbReference type="SUPFAM" id="SSF49785">
    <property type="entry name" value="Galactose-binding domain-like"/>
    <property type="match status" value="1"/>
</dbReference>
<evidence type="ECO:0000259" key="8">
    <source>
        <dbReference type="Pfam" id="PF18565"/>
    </source>
</evidence>
<feature type="domain" description="Glycosyl hydrolases family 2 sugar binding" evidence="6">
    <location>
        <begin position="61"/>
        <end position="148"/>
    </location>
</feature>
<name>A0A147EWD7_MICTE</name>
<dbReference type="GO" id="GO:0004553">
    <property type="term" value="F:hydrolase activity, hydrolyzing O-glycosyl compounds"/>
    <property type="evidence" value="ECO:0007669"/>
    <property type="project" value="InterPro"/>
</dbReference>
<dbReference type="Gene3D" id="2.60.40.10">
    <property type="entry name" value="Immunoglobulins"/>
    <property type="match status" value="3"/>
</dbReference>
<evidence type="ECO:0000259" key="4">
    <source>
        <dbReference type="Pfam" id="PF00703"/>
    </source>
</evidence>
<sequence>MIREPFLEGWTVGPKRGAFEAQDAATLAHVTLPHDALRDLPRSPDSPQGATSGYYPGGVFEYVREFDVPESWRDKTVVFEFEGVYRDAVVFVNGERAAHEGSGYAAFTVEADAFLRFGETNRLSVEARVHKDSRWYTGAGIHRPVHLVVADPVHVPLDGVRVTTPDIDDERAIVAVSTRVRNSTRHTRTTRLSWDVRDPAGRSVATGSSPVTVLPGEDVVARARLTVERPQLWSIDTPALYELHTALADEGDATPLDTDRTVFGIRSLQLDPVHGLRINGESVTLRGACVHHDNGPLGAVSIAAAEDRRVRLLKEAGFTAIRSSHNPAGRALLDACDRHGMVVMDELGDVWTRAKTAFDHSVRFADEWRADVEALVAKDVNHPSVILYSIGNEILEVASPHGAAWSRRLAEAVRALDDTRFVTNGINGIIANLERIADARAELAASDPNTLMAGLGAQMAAMNASELVTRTIEESAAVLDVVGFNYADSRYALDAELFPNRVIVGSETFPERIGALWPLVSALPHVIGDFTWTGWDYLGEAGIGRVDYVDAPSDAPTDTAGPYPYLFAESGDLDATGHRRTVSFFREIVYGLRTEPFLAVHRPQYYGRPTAVTPWSWDDTVASWSWDVPSGSPVVVDVYADADEVELQRDGDTVGVAPVGEAREFTARFDTVYVPGELTAIARRGGVEVGRTTLRSAAGEPGLVARAEAATIGAGLDDLAFVRISLEDAAGVVPCDGDVVVSVSVSGPGVLAGLGTGRARTEEPLSAASVTTYDGRALAIVRPTGAGEITVRVTAPGCRAVEARVRAGV</sequence>
<dbReference type="SUPFAM" id="SSF49303">
    <property type="entry name" value="beta-Galactosidase/glucuronidase domain"/>
    <property type="match status" value="1"/>
</dbReference>
<dbReference type="InterPro" id="IPR051913">
    <property type="entry name" value="GH2_Domain-Containing"/>
</dbReference>
<dbReference type="SUPFAM" id="SSF51445">
    <property type="entry name" value="(Trans)glycosidases"/>
    <property type="match status" value="1"/>
</dbReference>
<dbReference type="Pfam" id="PF16355">
    <property type="entry name" value="DUF4982"/>
    <property type="match status" value="1"/>
</dbReference>
<dbReference type="Gene3D" id="2.60.120.260">
    <property type="entry name" value="Galactose-binding domain-like"/>
    <property type="match status" value="1"/>
</dbReference>
<dbReference type="Gene3D" id="3.20.20.80">
    <property type="entry name" value="Glycosidases"/>
    <property type="match status" value="1"/>
</dbReference>
<dbReference type="InterPro" id="IPR013783">
    <property type="entry name" value="Ig-like_fold"/>
</dbReference>
<keyword evidence="3" id="KW-0326">Glycosidase</keyword>
<evidence type="ECO:0000313" key="10">
    <source>
        <dbReference type="Proteomes" id="UP000075025"/>
    </source>
</evidence>
<evidence type="ECO:0000256" key="3">
    <source>
        <dbReference type="ARBA" id="ARBA00023295"/>
    </source>
</evidence>
<dbReference type="Pfam" id="PF02837">
    <property type="entry name" value="Glyco_hydro_2_N"/>
    <property type="match status" value="1"/>
</dbReference>
<evidence type="ECO:0000256" key="2">
    <source>
        <dbReference type="ARBA" id="ARBA00022801"/>
    </source>
</evidence>
<dbReference type="Pfam" id="PF18565">
    <property type="entry name" value="Glyco_hydro2_C5"/>
    <property type="match status" value="1"/>
</dbReference>
<feature type="domain" description="Glycoside hydrolase family 2 catalytic" evidence="5">
    <location>
        <begin position="276"/>
        <end position="437"/>
    </location>
</feature>
<keyword evidence="2 9" id="KW-0378">Hydrolase</keyword>
<dbReference type="RefSeq" id="WP_058624001.1">
    <property type="nucleotide sequence ID" value="NZ_LDRT01000067.1"/>
</dbReference>
<dbReference type="InterPro" id="IPR006104">
    <property type="entry name" value="Glyco_hydro_2_N"/>
</dbReference>
<dbReference type="PANTHER" id="PTHR42732">
    <property type="entry name" value="BETA-GALACTOSIDASE"/>
    <property type="match status" value="1"/>
</dbReference>
<dbReference type="PANTHER" id="PTHR42732:SF1">
    <property type="entry name" value="BETA-MANNOSIDASE"/>
    <property type="match status" value="1"/>
</dbReference>
<dbReference type="EMBL" id="LDRT01000067">
    <property type="protein sequence ID" value="KTR93986.1"/>
    <property type="molecule type" value="Genomic_DNA"/>
</dbReference>
<comment type="similarity">
    <text evidence="1">Belongs to the glycosyl hydrolase 2 family.</text>
</comment>
<dbReference type="GO" id="GO:0005975">
    <property type="term" value="P:carbohydrate metabolic process"/>
    <property type="evidence" value="ECO:0007669"/>
    <property type="project" value="InterPro"/>
</dbReference>